<evidence type="ECO:0000256" key="4">
    <source>
        <dbReference type="ARBA" id="ARBA00012149"/>
    </source>
</evidence>
<sequence length="245" mass="28543">MTRLLAFLYGVLCYLIFLATFLYLIGFIGNLVVPKSIDSGIPGSFALALTTNLVLIGIFGIQHSVMARPGFKQWWKRFIPPSIERSSYVLFASAALILMFWLWKPITQEVWHIRMPVAVSALWVMFALGWGVVLSCTFLIDHFDLFGLRQVYLNLKQRNYSPVGFREPFFYRLVRHPLMLGFIISFWAAPVMTVGRLIFAAGMTGYILIALQFEERDMVTYFGEEYRKYRQRVPMLVPWHRRRHV</sequence>
<keyword evidence="14" id="KW-1185">Reference proteome</keyword>
<keyword evidence="10 12" id="KW-0472">Membrane</keyword>
<comment type="similarity">
    <text evidence="3">Belongs to the nurim family.</text>
</comment>
<comment type="catalytic activity">
    <reaction evidence="11">
        <text>methanethiol + S-adenosyl-L-methionine = dimethyl sulfide + S-adenosyl-L-homocysteine + H(+)</text>
        <dbReference type="Rhea" id="RHEA:50428"/>
        <dbReference type="ChEBI" id="CHEBI:15378"/>
        <dbReference type="ChEBI" id="CHEBI:16007"/>
        <dbReference type="ChEBI" id="CHEBI:17437"/>
        <dbReference type="ChEBI" id="CHEBI:57856"/>
        <dbReference type="ChEBI" id="CHEBI:59789"/>
        <dbReference type="EC" id="2.1.1.334"/>
    </reaction>
</comment>
<keyword evidence="8 12" id="KW-0812">Transmembrane</keyword>
<keyword evidence="6" id="KW-0808">Transferase</keyword>
<comment type="function">
    <text evidence="1">Catalyzes the methylation of methanethiol (MeSH) to yield dimethylsulphide (DMS).</text>
</comment>
<proteinExistence type="inferred from homology"/>
<feature type="transmembrane region" description="Helical" evidence="12">
    <location>
        <begin position="86"/>
        <end position="103"/>
    </location>
</feature>
<evidence type="ECO:0000256" key="6">
    <source>
        <dbReference type="ARBA" id="ARBA00022679"/>
    </source>
</evidence>
<reference evidence="13 14" key="1">
    <citation type="submission" date="2020-10" db="EMBL/GenBank/DDBJ databases">
        <title>Phylogeny of dyella-like bacteria.</title>
        <authorList>
            <person name="Fu J."/>
        </authorList>
    </citation>
    <scope>NUCLEOTIDE SEQUENCE [LARGE SCALE GENOMIC DNA]</scope>
    <source>
        <strain evidence="13 14">DHG40</strain>
    </source>
</reference>
<feature type="transmembrane region" description="Helical" evidence="12">
    <location>
        <begin position="45"/>
        <end position="65"/>
    </location>
</feature>
<keyword evidence="5" id="KW-0489">Methyltransferase</keyword>
<dbReference type="PANTHER" id="PTHR31040:SF1">
    <property type="entry name" value="NURIM"/>
    <property type="match status" value="1"/>
</dbReference>
<evidence type="ECO:0000256" key="10">
    <source>
        <dbReference type="ARBA" id="ARBA00023136"/>
    </source>
</evidence>
<evidence type="ECO:0000256" key="8">
    <source>
        <dbReference type="ARBA" id="ARBA00022692"/>
    </source>
</evidence>
<accession>A0ABW8IMF1</accession>
<protein>
    <recommendedName>
        <fullName evidence="4">methanethiol S-methyltransferase</fullName>
        <ecNumber evidence="4">2.1.1.334</ecNumber>
    </recommendedName>
</protein>
<dbReference type="EC" id="2.1.1.334" evidence="4"/>
<evidence type="ECO:0000313" key="13">
    <source>
        <dbReference type="EMBL" id="MFK2856401.1"/>
    </source>
</evidence>
<name>A0ABW8IMF1_9GAMM</name>
<evidence type="ECO:0000256" key="11">
    <source>
        <dbReference type="ARBA" id="ARBA00048134"/>
    </source>
</evidence>
<evidence type="ECO:0000256" key="7">
    <source>
        <dbReference type="ARBA" id="ARBA00022691"/>
    </source>
</evidence>
<evidence type="ECO:0000256" key="1">
    <source>
        <dbReference type="ARBA" id="ARBA00002096"/>
    </source>
</evidence>
<evidence type="ECO:0000256" key="5">
    <source>
        <dbReference type="ARBA" id="ARBA00022603"/>
    </source>
</evidence>
<feature type="transmembrane region" description="Helical" evidence="12">
    <location>
        <begin position="7"/>
        <end position="33"/>
    </location>
</feature>
<gene>
    <name evidence="13" type="ORF">ISP18_17475</name>
</gene>
<dbReference type="Gene3D" id="1.20.120.1630">
    <property type="match status" value="1"/>
</dbReference>
<feature type="transmembrane region" description="Helical" evidence="12">
    <location>
        <begin position="123"/>
        <end position="148"/>
    </location>
</feature>
<organism evidence="13 14">
    <name type="scientific">Dyella humi</name>
    <dbReference type="NCBI Taxonomy" id="1770547"/>
    <lineage>
        <taxon>Bacteria</taxon>
        <taxon>Pseudomonadati</taxon>
        <taxon>Pseudomonadota</taxon>
        <taxon>Gammaproteobacteria</taxon>
        <taxon>Lysobacterales</taxon>
        <taxon>Rhodanobacteraceae</taxon>
        <taxon>Dyella</taxon>
    </lineage>
</organism>
<evidence type="ECO:0000256" key="12">
    <source>
        <dbReference type="SAM" id="Phobius"/>
    </source>
</evidence>
<keyword evidence="7" id="KW-0949">S-adenosyl-L-methionine</keyword>
<dbReference type="PANTHER" id="PTHR31040">
    <property type="entry name" value="NURIM"/>
    <property type="match status" value="1"/>
</dbReference>
<keyword evidence="9 12" id="KW-1133">Transmembrane helix</keyword>
<dbReference type="InterPro" id="IPR033580">
    <property type="entry name" value="Nurim-like"/>
</dbReference>
<comment type="subcellular location">
    <subcellularLocation>
        <location evidence="2">Membrane</location>
        <topology evidence="2">Multi-pass membrane protein</topology>
    </subcellularLocation>
</comment>
<evidence type="ECO:0000313" key="14">
    <source>
        <dbReference type="Proteomes" id="UP001620409"/>
    </source>
</evidence>
<dbReference type="NCBIfam" id="NF045656">
    <property type="entry name" value="MeththiolMtaseMddA"/>
    <property type="match status" value="1"/>
</dbReference>
<evidence type="ECO:0000256" key="2">
    <source>
        <dbReference type="ARBA" id="ARBA00004141"/>
    </source>
</evidence>
<dbReference type="Proteomes" id="UP001620409">
    <property type="component" value="Unassembled WGS sequence"/>
</dbReference>
<comment type="caution">
    <text evidence="13">The sequence shown here is derived from an EMBL/GenBank/DDBJ whole genome shotgun (WGS) entry which is preliminary data.</text>
</comment>
<evidence type="ECO:0000256" key="3">
    <source>
        <dbReference type="ARBA" id="ARBA00010631"/>
    </source>
</evidence>
<dbReference type="EMBL" id="JADIKI010000023">
    <property type="protein sequence ID" value="MFK2856401.1"/>
    <property type="molecule type" value="Genomic_DNA"/>
</dbReference>
<dbReference type="InterPro" id="IPR054700">
    <property type="entry name" value="MddA"/>
</dbReference>
<evidence type="ECO:0000256" key="9">
    <source>
        <dbReference type="ARBA" id="ARBA00022989"/>
    </source>
</evidence>